<protein>
    <submittedName>
        <fullName evidence="1">UPF0175 family protein</fullName>
    </submittedName>
</protein>
<keyword evidence="2" id="KW-1185">Reference proteome</keyword>
<name>A0A8J7B8U1_9CYAN</name>
<gene>
    <name evidence="1" type="ORF">IQ249_04495</name>
</gene>
<comment type="caution">
    <text evidence="1">The sequence shown here is derived from an EMBL/GenBank/DDBJ whole genome shotgun (WGS) entry which is preliminary data.</text>
</comment>
<accession>A0A8J7B8U1</accession>
<organism evidence="1 2">
    <name type="scientific">Lusitaniella coriacea LEGE 07157</name>
    <dbReference type="NCBI Taxonomy" id="945747"/>
    <lineage>
        <taxon>Bacteria</taxon>
        <taxon>Bacillati</taxon>
        <taxon>Cyanobacteriota</taxon>
        <taxon>Cyanophyceae</taxon>
        <taxon>Spirulinales</taxon>
        <taxon>Lusitaniellaceae</taxon>
        <taxon>Lusitaniella</taxon>
    </lineage>
</organism>
<dbReference type="Pfam" id="PF03683">
    <property type="entry name" value="UPF0175"/>
    <property type="match status" value="1"/>
</dbReference>
<dbReference type="AlphaFoldDB" id="A0A8J7B8U1"/>
<sequence>MQVRDIPKAHQQEAESKSKEAYIMTLLRHGDISTGKAAKILGIHRVDLLDLMGEYDISVFPDYTREELENEVEQAMRILEEGDK</sequence>
<evidence type="ECO:0000313" key="2">
    <source>
        <dbReference type="Proteomes" id="UP000654482"/>
    </source>
</evidence>
<reference evidence="1" key="1">
    <citation type="submission" date="2020-10" db="EMBL/GenBank/DDBJ databases">
        <authorList>
            <person name="Castelo-Branco R."/>
            <person name="Eusebio N."/>
            <person name="Adriana R."/>
            <person name="Vieira A."/>
            <person name="Brugerolle De Fraissinette N."/>
            <person name="Rezende De Castro R."/>
            <person name="Schneider M.P."/>
            <person name="Vasconcelos V."/>
            <person name="Leao P.N."/>
        </authorList>
    </citation>
    <scope>NUCLEOTIDE SEQUENCE</scope>
    <source>
        <strain evidence="1">LEGE 07157</strain>
    </source>
</reference>
<evidence type="ECO:0000313" key="1">
    <source>
        <dbReference type="EMBL" id="MBE9115153.1"/>
    </source>
</evidence>
<dbReference type="EMBL" id="JADEWZ010000005">
    <property type="protein sequence ID" value="MBE9115153.1"/>
    <property type="molecule type" value="Genomic_DNA"/>
</dbReference>
<proteinExistence type="predicted"/>
<dbReference type="InterPro" id="IPR005368">
    <property type="entry name" value="UPF0175"/>
</dbReference>
<dbReference type="Gene3D" id="1.10.10.60">
    <property type="entry name" value="Homeodomain-like"/>
    <property type="match status" value="1"/>
</dbReference>
<dbReference type="Proteomes" id="UP000654482">
    <property type="component" value="Unassembled WGS sequence"/>
</dbReference>